<name>A0A916TXF2_9HYPH</name>
<accession>A0A916TXF2</accession>
<reference evidence="2" key="2">
    <citation type="submission" date="2020-09" db="EMBL/GenBank/DDBJ databases">
        <authorList>
            <person name="Sun Q."/>
            <person name="Zhou Y."/>
        </authorList>
    </citation>
    <scope>NUCLEOTIDE SEQUENCE</scope>
    <source>
        <strain evidence="2">CGMCC 1.12919</strain>
    </source>
</reference>
<dbReference type="InterPro" id="IPR018640">
    <property type="entry name" value="DUF2063"/>
</dbReference>
<evidence type="ECO:0000313" key="3">
    <source>
        <dbReference type="Proteomes" id="UP000637002"/>
    </source>
</evidence>
<gene>
    <name evidence="2" type="ORF">GCM10010994_06520</name>
</gene>
<evidence type="ECO:0000313" key="2">
    <source>
        <dbReference type="EMBL" id="GGC50109.1"/>
    </source>
</evidence>
<dbReference type="Proteomes" id="UP000637002">
    <property type="component" value="Unassembled WGS sequence"/>
</dbReference>
<dbReference type="InterPro" id="IPR044922">
    <property type="entry name" value="DUF2063_N_sf"/>
</dbReference>
<organism evidence="2 3">
    <name type="scientific">Chelatococcus reniformis</name>
    <dbReference type="NCBI Taxonomy" id="1494448"/>
    <lineage>
        <taxon>Bacteria</taxon>
        <taxon>Pseudomonadati</taxon>
        <taxon>Pseudomonadota</taxon>
        <taxon>Alphaproteobacteria</taxon>
        <taxon>Hyphomicrobiales</taxon>
        <taxon>Chelatococcaceae</taxon>
        <taxon>Chelatococcus</taxon>
    </lineage>
</organism>
<keyword evidence="3" id="KW-1185">Reference proteome</keyword>
<comment type="caution">
    <text evidence="2">The sequence shown here is derived from an EMBL/GenBank/DDBJ whole genome shotgun (WGS) entry which is preliminary data.</text>
</comment>
<proteinExistence type="predicted"/>
<evidence type="ECO:0000259" key="1">
    <source>
        <dbReference type="Pfam" id="PF09836"/>
    </source>
</evidence>
<dbReference type="RefSeq" id="WP_188607658.1">
    <property type="nucleotide sequence ID" value="NZ_BMGG01000001.1"/>
</dbReference>
<dbReference type="AlphaFoldDB" id="A0A916TXF2"/>
<reference evidence="2" key="1">
    <citation type="journal article" date="2014" name="Int. J. Syst. Evol. Microbiol.">
        <title>Complete genome sequence of Corynebacterium casei LMG S-19264T (=DSM 44701T), isolated from a smear-ripened cheese.</title>
        <authorList>
            <consortium name="US DOE Joint Genome Institute (JGI-PGF)"/>
            <person name="Walter F."/>
            <person name="Albersmeier A."/>
            <person name="Kalinowski J."/>
            <person name="Ruckert C."/>
        </authorList>
    </citation>
    <scope>NUCLEOTIDE SEQUENCE</scope>
    <source>
        <strain evidence="2">CGMCC 1.12919</strain>
    </source>
</reference>
<dbReference type="EMBL" id="BMGG01000001">
    <property type="protein sequence ID" value="GGC50109.1"/>
    <property type="molecule type" value="Genomic_DNA"/>
</dbReference>
<dbReference type="Pfam" id="PF09836">
    <property type="entry name" value="DUF2063"/>
    <property type="match status" value="1"/>
</dbReference>
<feature type="domain" description="Putative DNA-binding" evidence="1">
    <location>
        <begin position="17"/>
        <end position="105"/>
    </location>
</feature>
<dbReference type="Gene3D" id="1.10.150.690">
    <property type="entry name" value="DUF2063"/>
    <property type="match status" value="1"/>
</dbReference>
<protein>
    <submittedName>
        <fullName evidence="2">DUF2063 domain-containing protein</fullName>
    </submittedName>
</protein>
<sequence>MQPDPVVHALVPDYPARFAPALTDPARATPDNVAGPRGKAAVKRYNVYRNNVTVSLINALASIYPAVQRITGAEFFRAMARFHIRKTPPTSPLLFEYGRDFPAFIAAYEYAQAMPWLADVARIERAWLDAYHAADTEPLGNGALAEVPPERLADVVFSPHPAARTMRSPFAAATIFAANRREEPSGAIDASVAEDVLITRPDHDVAVRHLPPGGAIFLAALMEAQPLGIAAAAAIEQVPDFDIGAAIAAMTEAGAFATLYLKGAS</sequence>